<evidence type="ECO:0000256" key="3">
    <source>
        <dbReference type="ARBA" id="ARBA00006288"/>
    </source>
</evidence>
<protein>
    <recommendedName>
        <fullName evidence="9">Acyl-coenzyme A oxidase</fullName>
    </recommendedName>
</protein>
<dbReference type="AlphaFoldDB" id="A0A0J7P107"/>
<sequence>MSIVNNLIRDLPKGPLDAYRKRATFDWKSFKLTLESEDSVRFQEKLWELIRTNPAFQRPIGSISLDEVRRRCNAQLKVFRDNDINPVNVREKFFYIFQYDGSIPVKLSLMNGLVPTTILALGTEQHHHFVGELNNGNYICCFALTEISHGSNAKGMRTIATYNIATRSFILHTPDFEAAKCWSGGLGKCATHSIIFAQLITPDEINRGLHLFVVPIRDPKTHLPFPGVTIGDMGEKIGLNGVDNGFIIFDKYSIPRTCLLNRTANISEDGKYVLNVKDGRKRYAATYAVNIFSNEFYKTMIEFLVSRFTGEDFNADVGMEIHALSSAAKPLCSWIARDAIQDCRESCGGHGYLKMSRLGDIRAENDANCTYEGENNVLIQQANLLLTFKWLVCYYLKKTYQRVKDLKSNGMSDFDIRNNSQMFLARTLSLVYGEHALMVYFIRCLQDPKWKVNEREILTKLCSLFGAVTLEKRLGDLYGCGYASSSSNVDCFLREGIITLCRDLLDNAVALVDVLAPPDFVLNSPLGMSDGEIYKHIKECLFKDKENLERPSWWKEIRSKL</sequence>
<dbReference type="PIRSF" id="PIRSF000168">
    <property type="entry name" value="Acyl-CoA_oxidase"/>
    <property type="match status" value="1"/>
</dbReference>
<evidence type="ECO:0000259" key="12">
    <source>
        <dbReference type="Pfam" id="PF01756"/>
    </source>
</evidence>
<organism evidence="14 15">
    <name type="scientific">Lasius niger</name>
    <name type="common">Black garden ant</name>
    <dbReference type="NCBI Taxonomy" id="67767"/>
    <lineage>
        <taxon>Eukaryota</taxon>
        <taxon>Metazoa</taxon>
        <taxon>Ecdysozoa</taxon>
        <taxon>Arthropoda</taxon>
        <taxon>Hexapoda</taxon>
        <taxon>Insecta</taxon>
        <taxon>Pterygota</taxon>
        <taxon>Neoptera</taxon>
        <taxon>Endopterygota</taxon>
        <taxon>Hymenoptera</taxon>
        <taxon>Apocrita</taxon>
        <taxon>Aculeata</taxon>
        <taxon>Formicoidea</taxon>
        <taxon>Formicidae</taxon>
        <taxon>Formicinae</taxon>
        <taxon>Lasius</taxon>
        <taxon>Lasius</taxon>
    </lineage>
</organism>
<keyword evidence="5 9" id="KW-0274">FAD</keyword>
<dbReference type="InterPro" id="IPR036250">
    <property type="entry name" value="AcylCo_DH-like_C"/>
</dbReference>
<dbReference type="Pfam" id="PF01756">
    <property type="entry name" value="ACOX"/>
    <property type="match status" value="1"/>
</dbReference>
<evidence type="ECO:0000256" key="9">
    <source>
        <dbReference type="PIRNR" id="PIRNR000168"/>
    </source>
</evidence>
<keyword evidence="6" id="KW-0276">Fatty acid metabolism</keyword>
<feature type="active site" description="Proton acceptor" evidence="10">
    <location>
        <position position="372"/>
    </location>
</feature>
<evidence type="ECO:0000256" key="6">
    <source>
        <dbReference type="ARBA" id="ARBA00022832"/>
    </source>
</evidence>
<dbReference type="InterPro" id="IPR002655">
    <property type="entry name" value="Acyl-CoA_oxidase_C"/>
</dbReference>
<dbReference type="PANTHER" id="PTHR10909:SF390">
    <property type="entry name" value="PEROXISOMAL ACYL-COENZYME A OXIDASE 3"/>
    <property type="match status" value="1"/>
</dbReference>
<dbReference type="PANTHER" id="PTHR10909">
    <property type="entry name" value="ELECTRON TRANSPORT OXIDOREDUCTASE"/>
    <property type="match status" value="1"/>
</dbReference>
<dbReference type="Pfam" id="PF02770">
    <property type="entry name" value="Acyl-CoA_dh_M"/>
    <property type="match status" value="1"/>
</dbReference>
<comment type="pathway">
    <text evidence="2">Lipid metabolism.</text>
</comment>
<gene>
    <name evidence="14" type="ORF">RF55_1304</name>
</gene>
<proteinExistence type="inferred from homology"/>
<dbReference type="Gene3D" id="2.40.110.10">
    <property type="entry name" value="Butyryl-CoA Dehydrogenase, subunit A, domain 2"/>
    <property type="match status" value="1"/>
</dbReference>
<dbReference type="InterPro" id="IPR012258">
    <property type="entry name" value="Acyl-CoA_oxidase"/>
</dbReference>
<dbReference type="GO" id="GO:0071949">
    <property type="term" value="F:FAD binding"/>
    <property type="evidence" value="ECO:0007669"/>
    <property type="project" value="InterPro"/>
</dbReference>
<evidence type="ECO:0000256" key="1">
    <source>
        <dbReference type="ARBA" id="ARBA00001974"/>
    </source>
</evidence>
<keyword evidence="7" id="KW-0560">Oxidoreductase</keyword>
<comment type="similarity">
    <text evidence="3 9">Belongs to the acyl-CoA oxidase family.</text>
</comment>
<dbReference type="InterPro" id="IPR009100">
    <property type="entry name" value="AcylCoA_DH/oxidase_NM_dom_sf"/>
</dbReference>
<evidence type="ECO:0000259" key="13">
    <source>
        <dbReference type="Pfam" id="PF02770"/>
    </source>
</evidence>
<dbReference type="GO" id="GO:0016402">
    <property type="term" value="F:pristanoyl-CoA oxidase activity"/>
    <property type="evidence" value="ECO:0007669"/>
    <property type="project" value="TreeGrafter"/>
</dbReference>
<dbReference type="PaxDb" id="67767-A0A0J7P107"/>
<dbReference type="FunFam" id="1.20.140.10:FF:000007">
    <property type="entry name" value="Acyl-coenzyme A oxidase"/>
    <property type="match status" value="1"/>
</dbReference>
<dbReference type="SUPFAM" id="SSF56645">
    <property type="entry name" value="Acyl-CoA dehydrogenase NM domain-like"/>
    <property type="match status" value="1"/>
</dbReference>
<dbReference type="InterPro" id="IPR006091">
    <property type="entry name" value="Acyl-CoA_Oxase/DH_mid-dom"/>
</dbReference>
<dbReference type="OrthoDB" id="538336at2759"/>
<dbReference type="GO" id="GO:0005777">
    <property type="term" value="C:peroxisome"/>
    <property type="evidence" value="ECO:0007669"/>
    <property type="project" value="InterPro"/>
</dbReference>
<feature type="binding site" evidence="11">
    <location>
        <position position="145"/>
    </location>
    <ligand>
        <name>FAD</name>
        <dbReference type="ChEBI" id="CHEBI:57692"/>
    </ligand>
</feature>
<evidence type="ECO:0000256" key="11">
    <source>
        <dbReference type="PIRSR" id="PIRSR000168-2"/>
    </source>
</evidence>
<feature type="domain" description="Acyl-CoA oxidase/dehydrogenase middle" evidence="13">
    <location>
        <begin position="141"/>
        <end position="251"/>
    </location>
</feature>
<keyword evidence="15" id="KW-1185">Reference proteome</keyword>
<dbReference type="GO" id="GO:0033540">
    <property type="term" value="P:fatty acid beta-oxidation using acyl-CoA oxidase"/>
    <property type="evidence" value="ECO:0007669"/>
    <property type="project" value="TreeGrafter"/>
</dbReference>
<dbReference type="InterPro" id="IPR046373">
    <property type="entry name" value="Acyl-CoA_Oxase/DH_mid-dom_sf"/>
</dbReference>
<evidence type="ECO:0000256" key="10">
    <source>
        <dbReference type="PIRSR" id="PIRSR000168-1"/>
    </source>
</evidence>
<feature type="domain" description="Acyl-CoA oxidase C-terminal" evidence="12">
    <location>
        <begin position="382"/>
        <end position="558"/>
    </location>
</feature>
<accession>A0A0J7P107</accession>
<dbReference type="GO" id="GO:0055088">
    <property type="term" value="P:lipid homeostasis"/>
    <property type="evidence" value="ECO:0007669"/>
    <property type="project" value="TreeGrafter"/>
</dbReference>
<dbReference type="STRING" id="67767.A0A0J7P107"/>
<comment type="cofactor">
    <cofactor evidence="1">
        <name>FAD</name>
        <dbReference type="ChEBI" id="CHEBI:57692"/>
    </cofactor>
</comment>
<name>A0A0J7P107_LASNI</name>
<dbReference type="Proteomes" id="UP000036403">
    <property type="component" value="Unassembled WGS sequence"/>
</dbReference>
<evidence type="ECO:0000256" key="8">
    <source>
        <dbReference type="ARBA" id="ARBA00023098"/>
    </source>
</evidence>
<evidence type="ECO:0000256" key="5">
    <source>
        <dbReference type="ARBA" id="ARBA00022827"/>
    </source>
</evidence>
<keyword evidence="8" id="KW-0443">Lipid metabolism</keyword>
<comment type="caution">
    <text evidence="14">The sequence shown here is derived from an EMBL/GenBank/DDBJ whole genome shotgun (WGS) entry which is preliminary data.</text>
</comment>
<dbReference type="EMBL" id="LBMM01000443">
    <property type="protein sequence ID" value="KMQ98335.1"/>
    <property type="molecule type" value="Genomic_DNA"/>
</dbReference>
<dbReference type="FunFam" id="2.40.110.10:FF:000005">
    <property type="entry name" value="Acyl-coenzyme A oxidase"/>
    <property type="match status" value="1"/>
</dbReference>
<evidence type="ECO:0000256" key="2">
    <source>
        <dbReference type="ARBA" id="ARBA00005189"/>
    </source>
</evidence>
<evidence type="ECO:0000313" key="15">
    <source>
        <dbReference type="Proteomes" id="UP000036403"/>
    </source>
</evidence>
<feature type="binding site" evidence="11">
    <location>
        <position position="184"/>
    </location>
    <ligand>
        <name>FAD</name>
        <dbReference type="ChEBI" id="CHEBI:57692"/>
    </ligand>
</feature>
<evidence type="ECO:0000256" key="7">
    <source>
        <dbReference type="ARBA" id="ARBA00023002"/>
    </source>
</evidence>
<dbReference type="GO" id="GO:0005504">
    <property type="term" value="F:fatty acid binding"/>
    <property type="evidence" value="ECO:0007669"/>
    <property type="project" value="TreeGrafter"/>
</dbReference>
<evidence type="ECO:0000313" key="14">
    <source>
        <dbReference type="EMBL" id="KMQ98335.1"/>
    </source>
</evidence>
<evidence type="ECO:0000256" key="4">
    <source>
        <dbReference type="ARBA" id="ARBA00022630"/>
    </source>
</evidence>
<reference evidence="14 15" key="1">
    <citation type="submission" date="2015-04" db="EMBL/GenBank/DDBJ databases">
        <title>Lasius niger genome sequencing.</title>
        <authorList>
            <person name="Konorov E.A."/>
            <person name="Nikitin M.A."/>
            <person name="Kirill M.V."/>
            <person name="Chang P."/>
        </authorList>
    </citation>
    <scope>NUCLEOTIDE SEQUENCE [LARGE SCALE GENOMIC DNA]</scope>
    <source>
        <tissue evidence="14">Whole</tissue>
    </source>
</reference>
<dbReference type="Gene3D" id="1.20.140.10">
    <property type="entry name" value="Butyryl-CoA Dehydrogenase, subunit A, domain 3"/>
    <property type="match status" value="2"/>
</dbReference>
<dbReference type="SUPFAM" id="SSF47203">
    <property type="entry name" value="Acyl-CoA dehydrogenase C-terminal domain-like"/>
    <property type="match status" value="2"/>
</dbReference>
<keyword evidence="4 9" id="KW-0285">Flavoprotein</keyword>